<dbReference type="InterPro" id="IPR036955">
    <property type="entry name" value="AP2/ERF_dom_sf"/>
</dbReference>
<feature type="domain" description="AP2/ERF" evidence="7">
    <location>
        <begin position="121"/>
        <end position="179"/>
    </location>
</feature>
<reference evidence="9" key="1">
    <citation type="submission" date="2024-07" db="EMBL/GenBank/DDBJ databases">
        <title>Two chromosome-level genome assemblies of Korean endemic species Abeliophyllum distichum and Forsythia ovata (Oleaceae).</title>
        <authorList>
            <person name="Jang H."/>
        </authorList>
    </citation>
    <scope>NUCLEOTIDE SEQUENCE [LARGE SCALE GENOMIC DNA]</scope>
</reference>
<keyword evidence="2" id="KW-0611">Plant defense</keyword>
<dbReference type="InterPro" id="IPR001471">
    <property type="entry name" value="AP2/ERF_dom"/>
</dbReference>
<dbReference type="InterPro" id="IPR044808">
    <property type="entry name" value="ERF_plant"/>
</dbReference>
<dbReference type="GO" id="GO:0005634">
    <property type="term" value="C:nucleus"/>
    <property type="evidence" value="ECO:0007669"/>
    <property type="project" value="UniProtKB-SubCell"/>
</dbReference>
<organism evidence="8 9">
    <name type="scientific">Abeliophyllum distichum</name>
    <dbReference type="NCBI Taxonomy" id="126358"/>
    <lineage>
        <taxon>Eukaryota</taxon>
        <taxon>Viridiplantae</taxon>
        <taxon>Streptophyta</taxon>
        <taxon>Embryophyta</taxon>
        <taxon>Tracheophyta</taxon>
        <taxon>Spermatophyta</taxon>
        <taxon>Magnoliopsida</taxon>
        <taxon>eudicotyledons</taxon>
        <taxon>Gunneridae</taxon>
        <taxon>Pentapetalae</taxon>
        <taxon>asterids</taxon>
        <taxon>lamiids</taxon>
        <taxon>Lamiales</taxon>
        <taxon>Oleaceae</taxon>
        <taxon>Forsythieae</taxon>
        <taxon>Abeliophyllum</taxon>
    </lineage>
</organism>
<dbReference type="GO" id="GO:0006952">
    <property type="term" value="P:defense response"/>
    <property type="evidence" value="ECO:0007669"/>
    <property type="project" value="UniProtKB-KW"/>
</dbReference>
<evidence type="ECO:0000256" key="3">
    <source>
        <dbReference type="ARBA" id="ARBA00023015"/>
    </source>
</evidence>
<dbReference type="FunFam" id="3.30.730.10:FF:000001">
    <property type="entry name" value="Ethylene-responsive transcription factor 2"/>
    <property type="match status" value="1"/>
</dbReference>
<dbReference type="Proteomes" id="UP001604336">
    <property type="component" value="Unassembled WGS sequence"/>
</dbReference>
<dbReference type="InterPro" id="IPR016177">
    <property type="entry name" value="DNA-bd_dom_sf"/>
</dbReference>
<evidence type="ECO:0000256" key="2">
    <source>
        <dbReference type="ARBA" id="ARBA00022821"/>
    </source>
</evidence>
<dbReference type="CDD" id="cd00018">
    <property type="entry name" value="AP2"/>
    <property type="match status" value="1"/>
</dbReference>
<comment type="subcellular location">
    <subcellularLocation>
        <location evidence="1">Nucleus</location>
    </subcellularLocation>
</comment>
<evidence type="ECO:0000256" key="5">
    <source>
        <dbReference type="ARBA" id="ARBA00023163"/>
    </source>
</evidence>
<evidence type="ECO:0000256" key="6">
    <source>
        <dbReference type="ARBA" id="ARBA00023242"/>
    </source>
</evidence>
<dbReference type="Pfam" id="PF00847">
    <property type="entry name" value="AP2"/>
    <property type="match status" value="1"/>
</dbReference>
<evidence type="ECO:0000259" key="7">
    <source>
        <dbReference type="PROSITE" id="PS51032"/>
    </source>
</evidence>
<evidence type="ECO:0000313" key="9">
    <source>
        <dbReference type="Proteomes" id="UP001604336"/>
    </source>
</evidence>
<keyword evidence="4" id="KW-0238">DNA-binding</keyword>
<keyword evidence="5" id="KW-0804">Transcription</keyword>
<dbReference type="AlphaFoldDB" id="A0ABD1PWI1"/>
<dbReference type="SUPFAM" id="SSF54171">
    <property type="entry name" value="DNA-binding domain"/>
    <property type="match status" value="1"/>
</dbReference>
<name>A0ABD1PWI1_9LAMI</name>
<dbReference type="SMART" id="SM00380">
    <property type="entry name" value="AP2"/>
    <property type="match status" value="1"/>
</dbReference>
<gene>
    <name evidence="8" type="ORF">Adt_43155</name>
</gene>
<sequence length="294" mass="33016">MTIEREHSVPIPSEAILENVWANFIADKGTDIAQKETVGSCDSWQDLPNLDGSMENLLERLPSLGRWMSMGAEAWEELLDSIILPRNTNSLDDISSDSSSTNRLNPVESTTAQVKKPITKHYRGVRRRPWGKYAAEIRDSSRKGARVWLGTFETAEEAAMAYDKAALRIRGPKAYLNFPLETVAKASCEQNVTHFSTTSQAIDSTDTFLAKASCDQNYTNFSSSRPIDSTDTFMGRFDTGKREKGVEWDSFISAQPAQKRMISSWENETFRSNVDVLEFQDLGNEYLESLLSSL</sequence>
<evidence type="ECO:0000256" key="1">
    <source>
        <dbReference type="ARBA" id="ARBA00004123"/>
    </source>
</evidence>
<accession>A0ABD1PWI1</accession>
<comment type="caution">
    <text evidence="8">The sequence shown here is derived from an EMBL/GenBank/DDBJ whole genome shotgun (WGS) entry which is preliminary data.</text>
</comment>
<evidence type="ECO:0000256" key="4">
    <source>
        <dbReference type="ARBA" id="ARBA00023125"/>
    </source>
</evidence>
<keyword evidence="9" id="KW-1185">Reference proteome</keyword>
<dbReference type="PROSITE" id="PS51032">
    <property type="entry name" value="AP2_ERF"/>
    <property type="match status" value="1"/>
</dbReference>
<dbReference type="Gene3D" id="3.30.730.10">
    <property type="entry name" value="AP2/ERF domain"/>
    <property type="match status" value="1"/>
</dbReference>
<proteinExistence type="predicted"/>
<protein>
    <submittedName>
        <fullName evidence="8">Ethylene-responsive transcription factor</fullName>
    </submittedName>
</protein>
<dbReference type="PRINTS" id="PR00367">
    <property type="entry name" value="ETHRSPELEMNT"/>
</dbReference>
<dbReference type="GO" id="GO:0003677">
    <property type="term" value="F:DNA binding"/>
    <property type="evidence" value="ECO:0007669"/>
    <property type="project" value="UniProtKB-KW"/>
</dbReference>
<evidence type="ECO:0000313" key="8">
    <source>
        <dbReference type="EMBL" id="KAL2467304.1"/>
    </source>
</evidence>
<keyword evidence="6" id="KW-0539">Nucleus</keyword>
<keyword evidence="3" id="KW-0805">Transcription regulation</keyword>
<dbReference type="PANTHER" id="PTHR31190">
    <property type="entry name" value="DNA-BINDING DOMAIN"/>
    <property type="match status" value="1"/>
</dbReference>
<dbReference type="EMBL" id="JBFOLK010000013">
    <property type="protein sequence ID" value="KAL2467304.1"/>
    <property type="molecule type" value="Genomic_DNA"/>
</dbReference>